<proteinExistence type="predicted"/>
<protein>
    <submittedName>
        <fullName evidence="1">YcxB family protein</fullName>
    </submittedName>
</protein>
<evidence type="ECO:0000313" key="1">
    <source>
        <dbReference type="EMBL" id="TGY96675.1"/>
    </source>
</evidence>
<evidence type="ECO:0000313" key="2">
    <source>
        <dbReference type="Proteomes" id="UP000304953"/>
    </source>
</evidence>
<name>A0AC61RXQ4_9FIRM</name>
<accession>A0AC61RXQ4</accession>
<organism evidence="1 2">
    <name type="scientific">Petralouisia muris</name>
    <dbReference type="NCBI Taxonomy" id="3032872"/>
    <lineage>
        <taxon>Bacteria</taxon>
        <taxon>Bacillati</taxon>
        <taxon>Bacillota</taxon>
        <taxon>Clostridia</taxon>
        <taxon>Lachnospirales</taxon>
        <taxon>Lachnospiraceae</taxon>
        <taxon>Petralouisia</taxon>
    </lineage>
</organism>
<dbReference type="EMBL" id="SRYA01000014">
    <property type="protein sequence ID" value="TGY96675.1"/>
    <property type="molecule type" value="Genomic_DNA"/>
</dbReference>
<dbReference type="Proteomes" id="UP000304953">
    <property type="component" value="Unassembled WGS sequence"/>
</dbReference>
<comment type="caution">
    <text evidence="1">The sequence shown here is derived from an EMBL/GenBank/DDBJ whole genome shotgun (WGS) entry which is preliminary data.</text>
</comment>
<sequence length="169" mass="19447">MSVEFDTTITEKDMYQFNLYHAYHGFQGIVATLVGVWVLIMAVITFGKVELMYTLLYLAFGVAFLVYVPVSLYLRSKQQIKSSEILKQALHYKIDDAGIHVSQGEETADLEWKQIYKMISTKNSLLIYSNRINAYVIPREAVGDQYEKLVGLAVNHLESYRLKLNPFHI</sequence>
<gene>
    <name evidence="1" type="ORF">E5329_08935</name>
</gene>
<reference evidence="1" key="1">
    <citation type="submission" date="2019-04" db="EMBL/GenBank/DDBJ databases">
        <title>Microbes associate with the intestines of laboratory mice.</title>
        <authorList>
            <person name="Navarre W."/>
            <person name="Wong E."/>
            <person name="Huang K."/>
            <person name="Tropini C."/>
            <person name="Ng K."/>
            <person name="Yu B."/>
        </authorList>
    </citation>
    <scope>NUCLEOTIDE SEQUENCE</scope>
    <source>
        <strain evidence="1">NM01_1-7b</strain>
    </source>
</reference>
<keyword evidence="2" id="KW-1185">Reference proteome</keyword>